<dbReference type="InterPro" id="IPR029033">
    <property type="entry name" value="His_PPase_superfam"/>
</dbReference>
<dbReference type="SUPFAM" id="SSF53254">
    <property type="entry name" value="Phosphoglycerate mutase-like"/>
    <property type="match status" value="1"/>
</dbReference>
<proteinExistence type="predicted"/>
<keyword evidence="4" id="KW-1185">Reference proteome</keyword>
<dbReference type="InterPro" id="IPR013078">
    <property type="entry name" value="His_Pase_superF_clade-1"/>
</dbReference>
<gene>
    <name evidence="3" type="ORF">J2TS6_59100</name>
</gene>
<dbReference type="Pfam" id="PF00300">
    <property type="entry name" value="His_Phos_1"/>
    <property type="match status" value="1"/>
</dbReference>
<evidence type="ECO:0000256" key="2">
    <source>
        <dbReference type="PIRSR" id="PIRSR613078-2"/>
    </source>
</evidence>
<evidence type="ECO:0000313" key="4">
    <source>
        <dbReference type="Proteomes" id="UP000679779"/>
    </source>
</evidence>
<dbReference type="AlphaFoldDB" id="A0A919XN13"/>
<sequence>MAIYLVRHGKDEDGYRGGWSMRGLVPEGIRQAERLGEYLFEHQDPYNIRRILTSDLTRASETAQIVGEKLGLSVVQSEKWRETNNGVLAGMANETANEKYPGLYFSSLRMDERYPGGESPIENFLRIKEAFEGLCRSQMEENDGGNVLVVTHGGVINIIYHIVKDLTWTNKNTFFPAANTSIHKIEATNGRWELTLENQTPHLQHA</sequence>
<dbReference type="InterPro" id="IPR050275">
    <property type="entry name" value="PGM_Phosphatase"/>
</dbReference>
<dbReference type="GO" id="GO:0016791">
    <property type="term" value="F:phosphatase activity"/>
    <property type="evidence" value="ECO:0007669"/>
    <property type="project" value="TreeGrafter"/>
</dbReference>
<name>A0A919XN13_9BACL</name>
<feature type="binding site" evidence="2">
    <location>
        <position position="58"/>
    </location>
    <ligand>
        <name>substrate</name>
    </ligand>
</feature>
<accession>A0A919XN13</accession>
<evidence type="ECO:0000256" key="1">
    <source>
        <dbReference type="PIRSR" id="PIRSR613078-1"/>
    </source>
</evidence>
<reference evidence="3" key="1">
    <citation type="submission" date="2021-03" db="EMBL/GenBank/DDBJ databases">
        <title>Antimicrobial resistance genes in bacteria isolated from Japanese honey, and their potential for conferring macrolide and lincosamide resistance in the American foulbrood pathogen Paenibacillus larvae.</title>
        <authorList>
            <person name="Okamoto M."/>
            <person name="Kumagai M."/>
            <person name="Kanamori H."/>
            <person name="Takamatsu D."/>
        </authorList>
    </citation>
    <scope>NUCLEOTIDE SEQUENCE</scope>
    <source>
        <strain evidence="3">J2TS6</strain>
    </source>
</reference>
<dbReference type="EMBL" id="BORQ01000012">
    <property type="protein sequence ID" value="GIO34769.1"/>
    <property type="molecule type" value="Genomic_DNA"/>
</dbReference>
<dbReference type="Gene3D" id="3.40.50.1240">
    <property type="entry name" value="Phosphoglycerate mutase-like"/>
    <property type="match status" value="1"/>
</dbReference>
<protein>
    <submittedName>
        <fullName evidence="3">Phosphoglycerate mutase</fullName>
    </submittedName>
</protein>
<dbReference type="PANTHER" id="PTHR48100">
    <property type="entry name" value="BROAD-SPECIFICITY PHOSPHATASE YOR283W-RELATED"/>
    <property type="match status" value="1"/>
</dbReference>
<dbReference type="CDD" id="cd07067">
    <property type="entry name" value="HP_PGM_like"/>
    <property type="match status" value="1"/>
</dbReference>
<feature type="active site" description="Proton donor/acceptor" evidence="1">
    <location>
        <position position="82"/>
    </location>
</feature>
<dbReference type="SMART" id="SM00855">
    <property type="entry name" value="PGAM"/>
    <property type="match status" value="1"/>
</dbReference>
<dbReference type="RefSeq" id="WP_160045070.1">
    <property type="nucleotide sequence ID" value="NZ_BORQ01000012.1"/>
</dbReference>
<organism evidence="3 4">
    <name type="scientific">Paenibacillus albilobatus</name>
    <dbReference type="NCBI Taxonomy" id="2716884"/>
    <lineage>
        <taxon>Bacteria</taxon>
        <taxon>Bacillati</taxon>
        <taxon>Bacillota</taxon>
        <taxon>Bacilli</taxon>
        <taxon>Bacillales</taxon>
        <taxon>Paenibacillaceae</taxon>
        <taxon>Paenibacillus</taxon>
    </lineage>
</organism>
<evidence type="ECO:0000313" key="3">
    <source>
        <dbReference type="EMBL" id="GIO34769.1"/>
    </source>
</evidence>
<feature type="active site" description="Tele-phosphohistidine intermediate" evidence="1">
    <location>
        <position position="8"/>
    </location>
</feature>
<comment type="caution">
    <text evidence="3">The sequence shown here is derived from an EMBL/GenBank/DDBJ whole genome shotgun (WGS) entry which is preliminary data.</text>
</comment>
<dbReference type="Proteomes" id="UP000679779">
    <property type="component" value="Unassembled WGS sequence"/>
</dbReference>